<gene>
    <name evidence="6" type="ORF">A3J04_00980</name>
</gene>
<protein>
    <recommendedName>
        <fullName evidence="8">Fido domain-containing protein</fullName>
    </recommendedName>
</protein>
<dbReference type="InterPro" id="IPR003812">
    <property type="entry name" value="Fido"/>
</dbReference>
<evidence type="ECO:0008006" key="8">
    <source>
        <dbReference type="Google" id="ProtNLM"/>
    </source>
</evidence>
<proteinExistence type="predicted"/>
<evidence type="ECO:0000313" key="6">
    <source>
        <dbReference type="EMBL" id="OGZ56977.1"/>
    </source>
</evidence>
<dbReference type="PROSITE" id="PS50943">
    <property type="entry name" value="HTH_CROC1"/>
    <property type="match status" value="1"/>
</dbReference>
<evidence type="ECO:0000256" key="1">
    <source>
        <dbReference type="PIRSR" id="PIRSR640198-1"/>
    </source>
</evidence>
<sequence length="307" mass="34632">MISTSQKVRLILKLSGLSQEKLAQKIGVSFAALNAWLNERARPRTRMLARIDELYLEYTGGKTIPESELAAKKEILAQKHKSLPNPLGVIFVRKDIYDEFMLALTYHSNKIEGSTLTEPETAAILFDNTTLPDKSLIEQVEVKNHQAALEYLFSYLRDSGMVDETLVLTLHTKLMNGIKSDAGFYRRHPVRIAGANVPTANFLKVPELMKELMRDAHIGSGDLIAKIASFHACFEQIHPFSDGNGRIGRLLMHAMALRAGYPPIVIREHKRQLYYTYLQKAQTKDDQTLLEDFVCDGLLDAYEILNG</sequence>
<dbReference type="SUPFAM" id="SSF140931">
    <property type="entry name" value="Fic-like"/>
    <property type="match status" value="1"/>
</dbReference>
<evidence type="ECO:0000259" key="4">
    <source>
        <dbReference type="PROSITE" id="PS50943"/>
    </source>
</evidence>
<dbReference type="STRING" id="1802129.A3J04_00980"/>
<dbReference type="InterPro" id="IPR001387">
    <property type="entry name" value="Cro/C1-type_HTH"/>
</dbReference>
<keyword evidence="2" id="KW-0547">Nucleotide-binding</keyword>
<dbReference type="PROSITE" id="PS51459">
    <property type="entry name" value="FIDO"/>
    <property type="match status" value="1"/>
</dbReference>
<evidence type="ECO:0000313" key="7">
    <source>
        <dbReference type="Proteomes" id="UP000177954"/>
    </source>
</evidence>
<comment type="caution">
    <text evidence="6">The sequence shown here is derived from an EMBL/GenBank/DDBJ whole genome shotgun (WGS) entry which is preliminary data.</text>
</comment>
<dbReference type="AlphaFoldDB" id="A0A1G2H3C9"/>
<name>A0A1G2H3C9_9BACT</name>
<reference evidence="6 7" key="1">
    <citation type="journal article" date="2016" name="Nat. Commun.">
        <title>Thousands of microbial genomes shed light on interconnected biogeochemical processes in an aquifer system.</title>
        <authorList>
            <person name="Anantharaman K."/>
            <person name="Brown C.T."/>
            <person name="Hug L.A."/>
            <person name="Sharon I."/>
            <person name="Castelle C.J."/>
            <person name="Probst A.J."/>
            <person name="Thomas B.C."/>
            <person name="Singh A."/>
            <person name="Wilkins M.J."/>
            <person name="Karaoz U."/>
            <person name="Brodie E.L."/>
            <person name="Williams K.H."/>
            <person name="Hubbard S.S."/>
            <person name="Banfield J.F."/>
        </authorList>
    </citation>
    <scope>NUCLEOTIDE SEQUENCE [LARGE SCALE GENOMIC DNA]</scope>
</reference>
<feature type="site" description="Important for autoinhibition of adenylyltransferase activity" evidence="3">
    <location>
        <position position="112"/>
    </location>
</feature>
<dbReference type="SUPFAM" id="SSF47413">
    <property type="entry name" value="lambda repressor-like DNA-binding domains"/>
    <property type="match status" value="1"/>
</dbReference>
<dbReference type="Pfam" id="PF01381">
    <property type="entry name" value="HTH_3"/>
    <property type="match status" value="1"/>
</dbReference>
<dbReference type="InterPro" id="IPR036597">
    <property type="entry name" value="Fido-like_dom_sf"/>
</dbReference>
<evidence type="ECO:0000259" key="5">
    <source>
        <dbReference type="PROSITE" id="PS51459"/>
    </source>
</evidence>
<keyword evidence="2" id="KW-0067">ATP-binding</keyword>
<dbReference type="EMBL" id="MHNZ01000003">
    <property type="protein sequence ID" value="OGZ56977.1"/>
    <property type="molecule type" value="Genomic_DNA"/>
</dbReference>
<feature type="binding site" evidence="2">
    <location>
        <begin position="274"/>
        <end position="275"/>
    </location>
    <ligand>
        <name>ATP</name>
        <dbReference type="ChEBI" id="CHEBI:30616"/>
    </ligand>
</feature>
<dbReference type="Pfam" id="PF02661">
    <property type="entry name" value="Fic"/>
    <property type="match status" value="1"/>
</dbReference>
<evidence type="ECO:0000256" key="3">
    <source>
        <dbReference type="PIRSR" id="PIRSR640198-3"/>
    </source>
</evidence>
<dbReference type="SMART" id="SM00530">
    <property type="entry name" value="HTH_XRE"/>
    <property type="match status" value="1"/>
</dbReference>
<dbReference type="GO" id="GO:0005524">
    <property type="term" value="F:ATP binding"/>
    <property type="evidence" value="ECO:0007669"/>
    <property type="project" value="UniProtKB-KW"/>
</dbReference>
<evidence type="ECO:0000256" key="2">
    <source>
        <dbReference type="PIRSR" id="PIRSR640198-2"/>
    </source>
</evidence>
<dbReference type="PANTHER" id="PTHR13504">
    <property type="entry name" value="FIDO DOMAIN-CONTAINING PROTEIN DDB_G0283145"/>
    <property type="match status" value="1"/>
</dbReference>
<dbReference type="GO" id="GO:0003677">
    <property type="term" value="F:DNA binding"/>
    <property type="evidence" value="ECO:0007669"/>
    <property type="project" value="InterPro"/>
</dbReference>
<feature type="binding site" evidence="2">
    <location>
        <begin position="242"/>
        <end position="249"/>
    </location>
    <ligand>
        <name>ATP</name>
        <dbReference type="ChEBI" id="CHEBI:30616"/>
    </ligand>
</feature>
<organism evidence="6 7">
    <name type="scientific">Candidatus Ryanbacteria bacterium RIFCSPLOWO2_02_FULL_47_14</name>
    <dbReference type="NCBI Taxonomy" id="1802129"/>
    <lineage>
        <taxon>Bacteria</taxon>
        <taxon>Candidatus Ryaniibacteriota</taxon>
    </lineage>
</organism>
<accession>A0A1G2H3C9</accession>
<dbReference type="PANTHER" id="PTHR13504:SF38">
    <property type="entry name" value="FIDO DOMAIN-CONTAINING PROTEIN"/>
    <property type="match status" value="1"/>
</dbReference>
<feature type="domain" description="Fido" evidence="5">
    <location>
        <begin position="162"/>
        <end position="296"/>
    </location>
</feature>
<dbReference type="Gene3D" id="1.10.260.40">
    <property type="entry name" value="lambda repressor-like DNA-binding domains"/>
    <property type="match status" value="1"/>
</dbReference>
<feature type="domain" description="HTH cro/C1-type" evidence="4">
    <location>
        <begin position="8"/>
        <end position="51"/>
    </location>
</feature>
<feature type="active site" evidence="1">
    <location>
        <position position="238"/>
    </location>
</feature>
<dbReference type="InterPro" id="IPR040198">
    <property type="entry name" value="Fido_containing"/>
</dbReference>
<dbReference type="CDD" id="cd00093">
    <property type="entry name" value="HTH_XRE"/>
    <property type="match status" value="1"/>
</dbReference>
<dbReference type="InterPro" id="IPR010982">
    <property type="entry name" value="Lambda_DNA-bd_dom_sf"/>
</dbReference>
<dbReference type="Proteomes" id="UP000177954">
    <property type="component" value="Unassembled WGS sequence"/>
</dbReference>
<dbReference type="Gene3D" id="1.10.3290.10">
    <property type="entry name" value="Fido-like domain"/>
    <property type="match status" value="1"/>
</dbReference>